<dbReference type="SUPFAM" id="SSF53613">
    <property type="entry name" value="Ribokinase-like"/>
    <property type="match status" value="1"/>
</dbReference>
<dbReference type="InterPro" id="IPR017953">
    <property type="entry name" value="Carbohydrate_kinase_pred_CS"/>
</dbReference>
<feature type="binding site" evidence="6">
    <location>
        <begin position="235"/>
        <end position="244"/>
    </location>
    <ligand>
        <name>ATP</name>
        <dbReference type="ChEBI" id="CHEBI:30616"/>
    </ligand>
</feature>
<dbReference type="GO" id="GO:0047453">
    <property type="term" value="F:ATP-dependent NAD(P)H-hydrate dehydratase activity"/>
    <property type="evidence" value="ECO:0007669"/>
    <property type="project" value="UniProtKB-UniRule"/>
</dbReference>
<dbReference type="CDD" id="cd01171">
    <property type="entry name" value="YXKO-related"/>
    <property type="match status" value="1"/>
</dbReference>
<organism evidence="8 9">
    <name type="scientific">Prototheca wickerhamii</name>
    <dbReference type="NCBI Taxonomy" id="3111"/>
    <lineage>
        <taxon>Eukaryota</taxon>
        <taxon>Viridiplantae</taxon>
        <taxon>Chlorophyta</taxon>
        <taxon>core chlorophytes</taxon>
        <taxon>Trebouxiophyceae</taxon>
        <taxon>Chlorellales</taxon>
        <taxon>Chlorellaceae</taxon>
        <taxon>Prototheca</taxon>
    </lineage>
</organism>
<comment type="caution">
    <text evidence="8">The sequence shown here is derived from an EMBL/GenBank/DDBJ whole genome shotgun (WGS) entry which is preliminary data.</text>
</comment>
<gene>
    <name evidence="8" type="ORF">QBZ16_002583</name>
</gene>
<dbReference type="PANTHER" id="PTHR12592">
    <property type="entry name" value="ATP-DEPENDENT (S)-NAD(P)H-HYDRATE DEHYDRATASE FAMILY MEMBER"/>
    <property type="match status" value="1"/>
</dbReference>
<comment type="catalytic activity">
    <reaction evidence="6">
        <text>(6S)-NADHX + ATP = ADP + phosphate + NADH + H(+)</text>
        <dbReference type="Rhea" id="RHEA:19017"/>
        <dbReference type="ChEBI" id="CHEBI:15378"/>
        <dbReference type="ChEBI" id="CHEBI:30616"/>
        <dbReference type="ChEBI" id="CHEBI:43474"/>
        <dbReference type="ChEBI" id="CHEBI:57945"/>
        <dbReference type="ChEBI" id="CHEBI:64074"/>
        <dbReference type="ChEBI" id="CHEBI:456216"/>
        <dbReference type="EC" id="4.2.1.93"/>
    </reaction>
</comment>
<reference evidence="8" key="1">
    <citation type="submission" date="2021-01" db="EMBL/GenBank/DDBJ databases">
        <authorList>
            <person name="Eckstrom K.M.E."/>
        </authorList>
    </citation>
    <scope>NUCLEOTIDE SEQUENCE</scope>
    <source>
        <strain evidence="8">UVCC 0001</strain>
    </source>
</reference>
<accession>A0AAD9IIF7</accession>
<dbReference type="EMBL" id="JASFZW010000003">
    <property type="protein sequence ID" value="KAK2078893.1"/>
    <property type="molecule type" value="Genomic_DNA"/>
</dbReference>
<dbReference type="InterPro" id="IPR029056">
    <property type="entry name" value="Ribokinase-like"/>
</dbReference>
<dbReference type="PROSITE" id="PS01049">
    <property type="entry name" value="YJEF_C_1"/>
    <property type="match status" value="1"/>
</dbReference>
<feature type="binding site" evidence="6">
    <location>
        <position position="127"/>
    </location>
    <ligand>
        <name>(6S)-NADPHX</name>
        <dbReference type="ChEBI" id="CHEBI:64076"/>
    </ligand>
</feature>
<name>A0AAD9IIF7_PROWI</name>
<keyword evidence="6" id="KW-0597">Phosphoprotein</keyword>
<evidence type="ECO:0000256" key="6">
    <source>
        <dbReference type="HAMAP-Rule" id="MF_03157"/>
    </source>
</evidence>
<evidence type="ECO:0000313" key="8">
    <source>
        <dbReference type="EMBL" id="KAK2078893.1"/>
    </source>
</evidence>
<dbReference type="Gene3D" id="3.40.1190.20">
    <property type="match status" value="1"/>
</dbReference>
<evidence type="ECO:0000256" key="5">
    <source>
        <dbReference type="ARBA" id="ARBA00023239"/>
    </source>
</evidence>
<evidence type="ECO:0000256" key="4">
    <source>
        <dbReference type="ARBA" id="ARBA00023027"/>
    </source>
</evidence>
<keyword evidence="1 6" id="KW-0547">Nucleotide-binding</keyword>
<dbReference type="PANTHER" id="PTHR12592:SF0">
    <property type="entry name" value="ATP-DEPENDENT (S)-NAD(P)H-HYDRATE DEHYDRATASE"/>
    <property type="match status" value="1"/>
</dbReference>
<keyword evidence="5 6" id="KW-0456">Lyase</keyword>
<keyword evidence="2 6" id="KW-0067">ATP-binding</keyword>
<evidence type="ECO:0000256" key="3">
    <source>
        <dbReference type="ARBA" id="ARBA00022857"/>
    </source>
</evidence>
<protein>
    <recommendedName>
        <fullName evidence="6">ATP-dependent (S)-NAD(P)H-hydrate dehydratase</fullName>
        <ecNumber evidence="6">4.2.1.93</ecNumber>
    </recommendedName>
    <alternativeName>
        <fullName evidence="6">ATP-dependent NAD(P)HX dehydratase</fullName>
    </alternativeName>
</protein>
<dbReference type="PROSITE" id="PS51383">
    <property type="entry name" value="YJEF_C_3"/>
    <property type="match status" value="1"/>
</dbReference>
<dbReference type="GO" id="GO:0005524">
    <property type="term" value="F:ATP binding"/>
    <property type="evidence" value="ECO:0007669"/>
    <property type="project" value="UniProtKB-KW"/>
</dbReference>
<dbReference type="HAMAP" id="MF_01965">
    <property type="entry name" value="NADHX_dehydratase"/>
    <property type="match status" value="1"/>
</dbReference>
<keyword evidence="4 6" id="KW-0520">NAD</keyword>
<proteinExistence type="inferred from homology"/>
<dbReference type="AlphaFoldDB" id="A0AAD9IIF7"/>
<keyword evidence="9" id="KW-1185">Reference proteome</keyword>
<dbReference type="Pfam" id="PF01256">
    <property type="entry name" value="Carb_kinase"/>
    <property type="match status" value="1"/>
</dbReference>
<keyword evidence="3" id="KW-0521">NADP</keyword>
<dbReference type="GO" id="GO:0110051">
    <property type="term" value="P:metabolite repair"/>
    <property type="evidence" value="ECO:0007669"/>
    <property type="project" value="TreeGrafter"/>
</dbReference>
<feature type="domain" description="YjeF C-terminal" evidence="7">
    <location>
        <begin position="8"/>
        <end position="319"/>
    </location>
</feature>
<comment type="catalytic activity">
    <reaction evidence="6">
        <text>(6S)-NADPHX + ATP = ADP + phosphate + NADPH + H(+)</text>
        <dbReference type="Rhea" id="RHEA:32231"/>
        <dbReference type="ChEBI" id="CHEBI:15378"/>
        <dbReference type="ChEBI" id="CHEBI:30616"/>
        <dbReference type="ChEBI" id="CHEBI:43474"/>
        <dbReference type="ChEBI" id="CHEBI:57783"/>
        <dbReference type="ChEBI" id="CHEBI:64076"/>
        <dbReference type="ChEBI" id="CHEBI:456216"/>
        <dbReference type="EC" id="4.2.1.93"/>
    </reaction>
</comment>
<comment type="function">
    <text evidence="6">Catalyzes the dehydration of the S-form of NAD(P)HX at the expense of ATP, which is converted to ADP. Together with NAD(P)HX epimerase, which catalyzes the epimerization of the S- and R-forms, the enzyme allows the repair of both epimers of NAD(P)HX, a damaged form of NAD(P)H that is a result of enzymatic or heat-dependent hydration.</text>
</comment>
<dbReference type="EC" id="4.2.1.93" evidence="6"/>
<sequence length="328" mass="34463">MEQDKDRLHDGFLSLIPKLSEEAHKGQAGKIAVVGGCREYTGAPFFSAMSALKARRGWAVGSDIAHVFCTQGAATVVKGYSPELIVHPYLPETEGAEPTEVDQLVAGAARSIDAWLGAFDAVVVGPGLGRDEALLRVAALVMRAAFARNLPLVVDADGLWLVNRDPDLVRGNRRVVLTPNRVEFGRLAEALGLNAAAPSAARDVAAALGGPLILQKGRADVVASPNAQVECDEPGSLRRVGGQGDCLGGCVAAFLGWIRRGKRDDPADAESQEPSPYLLACYGAATIVRRAAKAAYEAKGRAMGAPDVVDQLGPVVDEMVGDRPRAVL</sequence>
<comment type="cofactor">
    <cofactor evidence="6">
        <name>Mg(2+)</name>
        <dbReference type="ChEBI" id="CHEBI:18420"/>
    </cofactor>
</comment>
<evidence type="ECO:0000256" key="2">
    <source>
        <dbReference type="ARBA" id="ARBA00022840"/>
    </source>
</evidence>
<feature type="binding site" evidence="6">
    <location>
        <begin position="216"/>
        <end position="220"/>
    </location>
    <ligand>
        <name>ATP</name>
        <dbReference type="ChEBI" id="CHEBI:30616"/>
    </ligand>
</feature>
<dbReference type="InterPro" id="IPR000631">
    <property type="entry name" value="CARKD"/>
</dbReference>
<dbReference type="Proteomes" id="UP001255856">
    <property type="component" value="Unassembled WGS sequence"/>
</dbReference>
<evidence type="ECO:0000313" key="9">
    <source>
        <dbReference type="Proteomes" id="UP001255856"/>
    </source>
</evidence>
<comment type="similarity">
    <text evidence="6">Belongs to the NnrD/CARKD family.</text>
</comment>
<dbReference type="GO" id="GO:0046496">
    <property type="term" value="P:nicotinamide nucleotide metabolic process"/>
    <property type="evidence" value="ECO:0007669"/>
    <property type="project" value="UniProtKB-UniRule"/>
</dbReference>
<feature type="binding site" evidence="6">
    <location>
        <begin position="180"/>
        <end position="186"/>
    </location>
    <ligand>
        <name>(6S)-NADPHX</name>
        <dbReference type="ChEBI" id="CHEBI:64076"/>
    </ligand>
</feature>
<feature type="binding site" evidence="6">
    <location>
        <position position="245"/>
    </location>
    <ligand>
        <name>(6S)-NADPHX</name>
        <dbReference type="ChEBI" id="CHEBI:64076"/>
    </ligand>
</feature>
<dbReference type="NCBIfam" id="TIGR00196">
    <property type="entry name" value="yjeF_cterm"/>
    <property type="match status" value="1"/>
</dbReference>
<evidence type="ECO:0000256" key="1">
    <source>
        <dbReference type="ARBA" id="ARBA00022741"/>
    </source>
</evidence>
<evidence type="ECO:0000259" key="7">
    <source>
        <dbReference type="PROSITE" id="PS51383"/>
    </source>
</evidence>